<keyword evidence="3" id="KW-1185">Reference proteome</keyword>
<proteinExistence type="predicted"/>
<keyword evidence="1" id="KW-0472">Membrane</keyword>
<dbReference type="CDD" id="cd12087">
    <property type="entry name" value="TM_EGFR-like"/>
    <property type="match status" value="1"/>
</dbReference>
<accession>A0A9P6EG29</accession>
<sequence>MSRRAVIVDDMDPSIHYIGNSWKVDQGSLDKIGNFGPPFRSTLHGTDSSASLSLQFSGTSIKVYGSNNIRNDSGTLDPKWECFIDQQSIGASDPFQFAENNWQFCKSRQLQDGLHTLTINVTIAKKQTFWLDRIEYIPSATMSVEHSDILIENNDPGLRYGQGWRSFNNTNMTQKKGALLEFQFTGVSTSWYSWTIHEYPGNATSGSYRIDGSSPQKFNINGHREGVTTTFYNQKLFETPTLPMGSHKLSVTYDGNRKTSPLTLDYLIVQNGTAPPSNNAGSHETISAKKSNLGAIVGGAIAATCFVCLIFVVIIFLRQRRRHHGDNTSLLQVKSFLNLSGGQSSYGAWPTANADDRYQMSSDYDFTSSRNPPTVSLDNFTNGSSFENIRESWKAEHAIDKTST</sequence>
<comment type="caution">
    <text evidence="2">The sequence shown here is derived from an EMBL/GenBank/DDBJ whole genome shotgun (WGS) entry which is preliminary data.</text>
</comment>
<reference evidence="2" key="1">
    <citation type="submission" date="2020-11" db="EMBL/GenBank/DDBJ databases">
        <authorList>
            <consortium name="DOE Joint Genome Institute"/>
            <person name="Ahrendt S."/>
            <person name="Riley R."/>
            <person name="Andreopoulos W."/>
            <person name="Labutti K."/>
            <person name="Pangilinan J."/>
            <person name="Ruiz-Duenas F.J."/>
            <person name="Barrasa J.M."/>
            <person name="Sanchez-Garcia M."/>
            <person name="Camarero S."/>
            <person name="Miyauchi S."/>
            <person name="Serrano A."/>
            <person name="Linde D."/>
            <person name="Babiker R."/>
            <person name="Drula E."/>
            <person name="Ayuso-Fernandez I."/>
            <person name="Pacheco R."/>
            <person name="Padilla G."/>
            <person name="Ferreira P."/>
            <person name="Barriuso J."/>
            <person name="Kellner H."/>
            <person name="Castanera R."/>
            <person name="Alfaro M."/>
            <person name="Ramirez L."/>
            <person name="Pisabarro A.G."/>
            <person name="Kuo A."/>
            <person name="Tritt A."/>
            <person name="Lipzen A."/>
            <person name="He G."/>
            <person name="Yan M."/>
            <person name="Ng V."/>
            <person name="Cullen D."/>
            <person name="Martin F."/>
            <person name="Rosso M.-N."/>
            <person name="Henrissat B."/>
            <person name="Hibbett D."/>
            <person name="Martinez A.T."/>
            <person name="Grigoriev I.V."/>
        </authorList>
    </citation>
    <scope>NUCLEOTIDE SEQUENCE</scope>
    <source>
        <strain evidence="2">CBS 506.95</strain>
    </source>
</reference>
<dbReference type="Gene3D" id="2.60.120.260">
    <property type="entry name" value="Galactose-binding domain-like"/>
    <property type="match status" value="2"/>
</dbReference>
<evidence type="ECO:0000313" key="2">
    <source>
        <dbReference type="EMBL" id="KAF9528099.1"/>
    </source>
</evidence>
<organism evidence="2 3">
    <name type="scientific">Crepidotus variabilis</name>
    <dbReference type="NCBI Taxonomy" id="179855"/>
    <lineage>
        <taxon>Eukaryota</taxon>
        <taxon>Fungi</taxon>
        <taxon>Dikarya</taxon>
        <taxon>Basidiomycota</taxon>
        <taxon>Agaricomycotina</taxon>
        <taxon>Agaricomycetes</taxon>
        <taxon>Agaricomycetidae</taxon>
        <taxon>Agaricales</taxon>
        <taxon>Agaricineae</taxon>
        <taxon>Crepidotaceae</taxon>
        <taxon>Crepidotus</taxon>
    </lineage>
</organism>
<keyword evidence="1" id="KW-0812">Transmembrane</keyword>
<evidence type="ECO:0000256" key="1">
    <source>
        <dbReference type="SAM" id="Phobius"/>
    </source>
</evidence>
<feature type="transmembrane region" description="Helical" evidence="1">
    <location>
        <begin position="293"/>
        <end position="317"/>
    </location>
</feature>
<name>A0A9P6EG29_9AGAR</name>
<keyword evidence="1" id="KW-1133">Transmembrane helix</keyword>
<gene>
    <name evidence="2" type="ORF">CPB83DRAFT_907035</name>
</gene>
<dbReference type="Proteomes" id="UP000807306">
    <property type="component" value="Unassembled WGS sequence"/>
</dbReference>
<evidence type="ECO:0000313" key="3">
    <source>
        <dbReference type="Proteomes" id="UP000807306"/>
    </source>
</evidence>
<dbReference type="OrthoDB" id="3052647at2759"/>
<protein>
    <submittedName>
        <fullName evidence="2">Uncharacterized protein</fullName>
    </submittedName>
</protein>
<dbReference type="AlphaFoldDB" id="A0A9P6EG29"/>
<dbReference type="EMBL" id="MU157855">
    <property type="protein sequence ID" value="KAF9528099.1"/>
    <property type="molecule type" value="Genomic_DNA"/>
</dbReference>